<evidence type="ECO:0000313" key="9">
    <source>
        <dbReference type="Proteomes" id="UP000308652"/>
    </source>
</evidence>
<reference evidence="8 9" key="1">
    <citation type="journal article" date="2019" name="Nat. Ecol. Evol.">
        <title>Megaphylogeny resolves global patterns of mushroom evolution.</title>
        <authorList>
            <person name="Varga T."/>
            <person name="Krizsan K."/>
            <person name="Foldi C."/>
            <person name="Dima B."/>
            <person name="Sanchez-Garcia M."/>
            <person name="Sanchez-Ramirez S."/>
            <person name="Szollosi G.J."/>
            <person name="Szarkandi J.G."/>
            <person name="Papp V."/>
            <person name="Albert L."/>
            <person name="Andreopoulos W."/>
            <person name="Angelini C."/>
            <person name="Antonin V."/>
            <person name="Barry K.W."/>
            <person name="Bougher N.L."/>
            <person name="Buchanan P."/>
            <person name="Buyck B."/>
            <person name="Bense V."/>
            <person name="Catcheside P."/>
            <person name="Chovatia M."/>
            <person name="Cooper J."/>
            <person name="Damon W."/>
            <person name="Desjardin D."/>
            <person name="Finy P."/>
            <person name="Geml J."/>
            <person name="Haridas S."/>
            <person name="Hughes K."/>
            <person name="Justo A."/>
            <person name="Karasinski D."/>
            <person name="Kautmanova I."/>
            <person name="Kiss B."/>
            <person name="Kocsube S."/>
            <person name="Kotiranta H."/>
            <person name="LaButti K.M."/>
            <person name="Lechner B.E."/>
            <person name="Liimatainen K."/>
            <person name="Lipzen A."/>
            <person name="Lukacs Z."/>
            <person name="Mihaltcheva S."/>
            <person name="Morgado L.N."/>
            <person name="Niskanen T."/>
            <person name="Noordeloos M.E."/>
            <person name="Ohm R.A."/>
            <person name="Ortiz-Santana B."/>
            <person name="Ovrebo C."/>
            <person name="Racz N."/>
            <person name="Riley R."/>
            <person name="Savchenko A."/>
            <person name="Shiryaev A."/>
            <person name="Soop K."/>
            <person name="Spirin V."/>
            <person name="Szebenyi C."/>
            <person name="Tomsovsky M."/>
            <person name="Tulloss R.E."/>
            <person name="Uehling J."/>
            <person name="Grigoriev I.V."/>
            <person name="Vagvolgyi C."/>
            <person name="Papp T."/>
            <person name="Martin F.M."/>
            <person name="Miettinen O."/>
            <person name="Hibbett D.S."/>
            <person name="Nagy L.G."/>
        </authorList>
    </citation>
    <scope>NUCLEOTIDE SEQUENCE [LARGE SCALE GENOMIC DNA]</scope>
    <source>
        <strain evidence="8 9">CBS 166.37</strain>
    </source>
</reference>
<dbReference type="InterPro" id="IPR044152">
    <property type="entry name" value="YqjM-like"/>
</dbReference>
<keyword evidence="3" id="KW-0288">FMN</keyword>
<dbReference type="PANTHER" id="PTHR43303">
    <property type="entry name" value="NADPH DEHYDROGENASE C23G7.10C-RELATED"/>
    <property type="match status" value="1"/>
</dbReference>
<dbReference type="GO" id="GO:0003959">
    <property type="term" value="F:NADPH dehydrogenase activity"/>
    <property type="evidence" value="ECO:0007669"/>
    <property type="project" value="InterPro"/>
</dbReference>
<keyword evidence="5" id="KW-0560">Oxidoreductase</keyword>
<evidence type="ECO:0000256" key="3">
    <source>
        <dbReference type="ARBA" id="ARBA00022643"/>
    </source>
</evidence>
<dbReference type="OrthoDB" id="72788at2759"/>
<dbReference type="InterPro" id="IPR013785">
    <property type="entry name" value="Aldolase_TIM"/>
</dbReference>
<dbReference type="AlphaFoldDB" id="A0A5C3LGT6"/>
<comment type="cofactor">
    <cofactor evidence="1">
        <name>FMN</name>
        <dbReference type="ChEBI" id="CHEBI:58210"/>
    </cofactor>
</comment>
<gene>
    <name evidence="8" type="ORF">BDQ12DRAFT_639539</name>
</gene>
<dbReference type="Proteomes" id="UP000308652">
    <property type="component" value="Unassembled WGS sequence"/>
</dbReference>
<dbReference type="GO" id="GO:0010181">
    <property type="term" value="F:FMN binding"/>
    <property type="evidence" value="ECO:0007669"/>
    <property type="project" value="InterPro"/>
</dbReference>
<evidence type="ECO:0000256" key="4">
    <source>
        <dbReference type="ARBA" id="ARBA00022857"/>
    </source>
</evidence>
<proteinExistence type="predicted"/>
<evidence type="ECO:0000256" key="6">
    <source>
        <dbReference type="SAM" id="MobiDB-lite"/>
    </source>
</evidence>
<evidence type="ECO:0000313" key="8">
    <source>
        <dbReference type="EMBL" id="TFK31835.1"/>
    </source>
</evidence>
<sequence length="414" mass="44671">MASSINVPAPNIPYFTPLQNPPAGTATNPQPDGKATPNIFRPLKIRGLEFHNRIWLAPLCQYSAEDGFVSPWHLAHLGGILTRGPGLSVMEATAVVPEGRITPEDVGIWSDAHVEGLSKIVEFAHSQNQKIAIQLAHAGRKASTSAPWLSGAGITEELGGWPDNVWGPSAVPYNESFPTPKELTKEGIRNVVTAFADAAKRAVKAGFDVIEIHNAHGFLLQSFVSPASNKRTDDYGGSFENRVRLTLEVVDAVRAVIPKDMPLFLRISATDWLEETVPTEPSWRSEDTVKLAPLLAAHGVDLLDVSTGGNDPRQRIKSGTAYQAHFAEAVKKAVDSSLLVGAVGALHHGLIAEDVLTKGQADIVFVGRQFQKNPGQVWAMAEELGVDVTWARQIGWAFTGRARKVLGSNDTTKV</sequence>
<keyword evidence="4" id="KW-0521">NADP</keyword>
<evidence type="ECO:0000256" key="5">
    <source>
        <dbReference type="ARBA" id="ARBA00023002"/>
    </source>
</evidence>
<dbReference type="InterPro" id="IPR001155">
    <property type="entry name" value="OxRdtase_FMN_N"/>
</dbReference>
<dbReference type="EMBL" id="ML213702">
    <property type="protein sequence ID" value="TFK31835.1"/>
    <property type="molecule type" value="Genomic_DNA"/>
</dbReference>
<organism evidence="8 9">
    <name type="scientific">Crucibulum laeve</name>
    <dbReference type="NCBI Taxonomy" id="68775"/>
    <lineage>
        <taxon>Eukaryota</taxon>
        <taxon>Fungi</taxon>
        <taxon>Dikarya</taxon>
        <taxon>Basidiomycota</taxon>
        <taxon>Agaricomycotina</taxon>
        <taxon>Agaricomycetes</taxon>
        <taxon>Agaricomycetidae</taxon>
        <taxon>Agaricales</taxon>
        <taxon>Agaricineae</taxon>
        <taxon>Nidulariaceae</taxon>
        <taxon>Crucibulum</taxon>
    </lineage>
</organism>
<keyword evidence="9" id="KW-1185">Reference proteome</keyword>
<dbReference type="CDD" id="cd02932">
    <property type="entry name" value="OYE_YqiM_FMN"/>
    <property type="match status" value="1"/>
</dbReference>
<accession>A0A5C3LGT6</accession>
<dbReference type="Pfam" id="PF00724">
    <property type="entry name" value="Oxidored_FMN"/>
    <property type="match status" value="1"/>
</dbReference>
<dbReference type="SUPFAM" id="SSF51395">
    <property type="entry name" value="FMN-linked oxidoreductases"/>
    <property type="match status" value="1"/>
</dbReference>
<dbReference type="STRING" id="68775.A0A5C3LGT6"/>
<dbReference type="PANTHER" id="PTHR43303:SF4">
    <property type="entry name" value="NADPH DEHYDROGENASE C23G7.10C-RELATED"/>
    <property type="match status" value="1"/>
</dbReference>
<evidence type="ECO:0000256" key="1">
    <source>
        <dbReference type="ARBA" id="ARBA00001917"/>
    </source>
</evidence>
<feature type="region of interest" description="Disordered" evidence="6">
    <location>
        <begin position="13"/>
        <end position="35"/>
    </location>
</feature>
<feature type="domain" description="NADH:flavin oxidoreductase/NADH oxidase N-terminal" evidence="7">
    <location>
        <begin position="39"/>
        <end position="376"/>
    </location>
</feature>
<evidence type="ECO:0000256" key="2">
    <source>
        <dbReference type="ARBA" id="ARBA00022630"/>
    </source>
</evidence>
<evidence type="ECO:0000259" key="7">
    <source>
        <dbReference type="Pfam" id="PF00724"/>
    </source>
</evidence>
<protein>
    <recommendedName>
        <fullName evidence="7">NADH:flavin oxidoreductase/NADH oxidase N-terminal domain-containing protein</fullName>
    </recommendedName>
</protein>
<keyword evidence="2" id="KW-0285">Flavoprotein</keyword>
<name>A0A5C3LGT6_9AGAR</name>
<dbReference type="Gene3D" id="3.20.20.70">
    <property type="entry name" value="Aldolase class I"/>
    <property type="match status" value="1"/>
</dbReference>
<dbReference type="GO" id="GO:0050661">
    <property type="term" value="F:NADP binding"/>
    <property type="evidence" value="ECO:0007669"/>
    <property type="project" value="InterPro"/>
</dbReference>